<evidence type="ECO:0000313" key="2">
    <source>
        <dbReference type="Proteomes" id="UP001246858"/>
    </source>
</evidence>
<accession>A0ACC6KVS3</accession>
<sequence>MEHRLLNYKSAKVNLDELQDKVVILDFFDTYCSNCIAAMPKLQKLQDKLGDKLQIIVVTWQDSATITKFFRTNQYLKENKVKLPIIVSDTLLSKLIVHKGLPHVAWLYKNKVAAITFADFSKAEHVERLYQEGKIQLPLKNDFESNEPKTALGWNGAIADKGGSVLTGYSDGVPERGFTIYRDTMGYGTYGTIKNTPILAAYISIYTKIRKPKFLLNKERIAWEVADSSKYSYLSDKLSSREWLLEHGICYERKIMRNVDDAEFSKSALEDLNQLLGLDVYWDERIKDCLELKKLPANKVKRQITISDKNNMKSEDKLPVEGTDVLAFVVDMAKKYPPCIDLAKTDIKMEIGQFRTLEELNQQLATYGLVISKGRRAIEVLVVSKK</sequence>
<proteinExistence type="predicted"/>
<reference evidence="1" key="1">
    <citation type="submission" date="2023-07" db="EMBL/GenBank/DDBJ databases">
        <title>Sorghum-associated microbial communities from plants grown in Nebraska, USA.</title>
        <authorList>
            <person name="Schachtman D."/>
        </authorList>
    </citation>
    <scope>NUCLEOTIDE SEQUENCE</scope>
    <source>
        <strain evidence="1">2697</strain>
    </source>
</reference>
<evidence type="ECO:0000313" key="1">
    <source>
        <dbReference type="EMBL" id="MDR6783272.1"/>
    </source>
</evidence>
<comment type="caution">
    <text evidence="1">The sequence shown here is derived from an EMBL/GenBank/DDBJ whole genome shotgun (WGS) entry which is preliminary data.</text>
</comment>
<name>A0ACC6KVS3_9SPHI</name>
<protein>
    <submittedName>
        <fullName evidence="1">Thiol-disulfide isomerase/thioredoxin</fullName>
    </submittedName>
</protein>
<dbReference type="Proteomes" id="UP001246858">
    <property type="component" value="Unassembled WGS sequence"/>
</dbReference>
<dbReference type="EMBL" id="JAVDTF010000001">
    <property type="protein sequence ID" value="MDR6783272.1"/>
    <property type="molecule type" value="Genomic_DNA"/>
</dbReference>
<organism evidence="1 2">
    <name type="scientific">Pedobacter africanus</name>
    <dbReference type="NCBI Taxonomy" id="151894"/>
    <lineage>
        <taxon>Bacteria</taxon>
        <taxon>Pseudomonadati</taxon>
        <taxon>Bacteroidota</taxon>
        <taxon>Sphingobacteriia</taxon>
        <taxon>Sphingobacteriales</taxon>
        <taxon>Sphingobacteriaceae</taxon>
        <taxon>Pedobacter</taxon>
    </lineage>
</organism>
<keyword evidence="1" id="KW-0413">Isomerase</keyword>
<keyword evidence="2" id="KW-1185">Reference proteome</keyword>
<gene>
    <name evidence="1" type="ORF">J2X78_001824</name>
</gene>